<dbReference type="AlphaFoldDB" id="A0A067MJ03"/>
<keyword evidence="2" id="KW-1185">Reference proteome</keyword>
<organism evidence="1 2">
    <name type="scientific">Botryobasidium botryosum (strain FD-172 SS1)</name>
    <dbReference type="NCBI Taxonomy" id="930990"/>
    <lineage>
        <taxon>Eukaryota</taxon>
        <taxon>Fungi</taxon>
        <taxon>Dikarya</taxon>
        <taxon>Basidiomycota</taxon>
        <taxon>Agaricomycotina</taxon>
        <taxon>Agaricomycetes</taxon>
        <taxon>Cantharellales</taxon>
        <taxon>Botryobasidiaceae</taxon>
        <taxon>Botryobasidium</taxon>
    </lineage>
</organism>
<name>A0A067MJ03_BOTB1</name>
<dbReference type="InParanoid" id="A0A067MJ03"/>
<dbReference type="SUPFAM" id="SSF56112">
    <property type="entry name" value="Protein kinase-like (PK-like)"/>
    <property type="match status" value="1"/>
</dbReference>
<sequence>MFSFGRVIVEVFTLQKPFASIGNDAVIVTAVLKGELPIRTTDAISRGLDDYMWETVRGCAHRHASRRLTAQGVIFRLCAPPHLQTERRRRSGIFSRSGIFRES</sequence>
<evidence type="ECO:0000313" key="1">
    <source>
        <dbReference type="EMBL" id="KDQ14710.1"/>
    </source>
</evidence>
<reference evidence="2" key="1">
    <citation type="journal article" date="2014" name="Proc. Natl. Acad. Sci. U.S.A.">
        <title>Extensive sampling of basidiomycete genomes demonstrates inadequacy of the white-rot/brown-rot paradigm for wood decay fungi.</title>
        <authorList>
            <person name="Riley R."/>
            <person name="Salamov A.A."/>
            <person name="Brown D.W."/>
            <person name="Nagy L.G."/>
            <person name="Floudas D."/>
            <person name="Held B.W."/>
            <person name="Levasseur A."/>
            <person name="Lombard V."/>
            <person name="Morin E."/>
            <person name="Otillar R."/>
            <person name="Lindquist E.A."/>
            <person name="Sun H."/>
            <person name="LaButti K.M."/>
            <person name="Schmutz J."/>
            <person name="Jabbour D."/>
            <person name="Luo H."/>
            <person name="Baker S.E."/>
            <person name="Pisabarro A.G."/>
            <person name="Walton J.D."/>
            <person name="Blanchette R.A."/>
            <person name="Henrissat B."/>
            <person name="Martin F."/>
            <person name="Cullen D."/>
            <person name="Hibbett D.S."/>
            <person name="Grigoriev I.V."/>
        </authorList>
    </citation>
    <scope>NUCLEOTIDE SEQUENCE [LARGE SCALE GENOMIC DNA]</scope>
    <source>
        <strain evidence="2">FD-172 SS1</strain>
    </source>
</reference>
<gene>
    <name evidence="1" type="ORF">BOTBODRAFT_339016</name>
</gene>
<accession>A0A067MJ03</accession>
<dbReference type="Gene3D" id="1.10.510.10">
    <property type="entry name" value="Transferase(Phosphotransferase) domain 1"/>
    <property type="match status" value="1"/>
</dbReference>
<dbReference type="EMBL" id="KL198036">
    <property type="protein sequence ID" value="KDQ14710.1"/>
    <property type="molecule type" value="Genomic_DNA"/>
</dbReference>
<dbReference type="InterPro" id="IPR011009">
    <property type="entry name" value="Kinase-like_dom_sf"/>
</dbReference>
<proteinExistence type="predicted"/>
<dbReference type="HOGENOM" id="CLU_2263310_0_0_1"/>
<dbReference type="Proteomes" id="UP000027195">
    <property type="component" value="Unassembled WGS sequence"/>
</dbReference>
<dbReference type="OrthoDB" id="10261027at2759"/>
<evidence type="ECO:0000313" key="2">
    <source>
        <dbReference type="Proteomes" id="UP000027195"/>
    </source>
</evidence>
<protein>
    <submittedName>
        <fullName evidence="1">Uncharacterized protein</fullName>
    </submittedName>
</protein>